<evidence type="ECO:0000313" key="2">
    <source>
        <dbReference type="EMBL" id="RKO89305.1"/>
    </source>
</evidence>
<dbReference type="AlphaFoldDB" id="A0A4P9WCD6"/>
<keyword evidence="1" id="KW-1133">Transmembrane helix</keyword>
<keyword evidence="3" id="KW-1185">Reference proteome</keyword>
<sequence>MGYSIDLPVSWLPLPPTWSPILAILLVPLLSLRALEIARFFLFNPLRHVLGPILHIFFPLWHRYLGLTGRHSGLMDIAHRLYGPVVRWTDQVITIADPDLVRDVVAIKDVAKAENYKALFDGEVLLTTLDRWVEEGGQEIFGWFG</sequence>
<dbReference type="EMBL" id="KZ996171">
    <property type="protein sequence ID" value="RKO89305.1"/>
    <property type="molecule type" value="Genomic_DNA"/>
</dbReference>
<proteinExistence type="predicted"/>
<feature type="transmembrane region" description="Helical" evidence="1">
    <location>
        <begin position="20"/>
        <end position="42"/>
    </location>
</feature>
<gene>
    <name evidence="2" type="ORF">BDK51DRAFT_45197</name>
</gene>
<dbReference type="OrthoDB" id="1470350at2759"/>
<dbReference type="Proteomes" id="UP000269721">
    <property type="component" value="Unassembled WGS sequence"/>
</dbReference>
<evidence type="ECO:0000313" key="3">
    <source>
        <dbReference type="Proteomes" id="UP000269721"/>
    </source>
</evidence>
<reference evidence="3" key="1">
    <citation type="journal article" date="2018" name="Nat. Microbiol.">
        <title>Leveraging single-cell genomics to expand the fungal tree of life.</title>
        <authorList>
            <person name="Ahrendt S.R."/>
            <person name="Quandt C.A."/>
            <person name="Ciobanu D."/>
            <person name="Clum A."/>
            <person name="Salamov A."/>
            <person name="Andreopoulos B."/>
            <person name="Cheng J.F."/>
            <person name="Woyke T."/>
            <person name="Pelin A."/>
            <person name="Henrissat B."/>
            <person name="Reynolds N.K."/>
            <person name="Benny G.L."/>
            <person name="Smith M.E."/>
            <person name="James T.Y."/>
            <person name="Grigoriev I.V."/>
        </authorList>
    </citation>
    <scope>NUCLEOTIDE SEQUENCE [LARGE SCALE GENOMIC DNA]</scope>
</reference>
<accession>A0A4P9WCD6</accession>
<organism evidence="2 3">
    <name type="scientific">Blyttiomyces helicus</name>
    <dbReference type="NCBI Taxonomy" id="388810"/>
    <lineage>
        <taxon>Eukaryota</taxon>
        <taxon>Fungi</taxon>
        <taxon>Fungi incertae sedis</taxon>
        <taxon>Chytridiomycota</taxon>
        <taxon>Chytridiomycota incertae sedis</taxon>
        <taxon>Chytridiomycetes</taxon>
        <taxon>Chytridiomycetes incertae sedis</taxon>
        <taxon>Blyttiomyces</taxon>
    </lineage>
</organism>
<protein>
    <recommendedName>
        <fullName evidence="4">Cytochrome P450</fullName>
    </recommendedName>
</protein>
<name>A0A4P9WCD6_9FUNG</name>
<evidence type="ECO:0008006" key="4">
    <source>
        <dbReference type="Google" id="ProtNLM"/>
    </source>
</evidence>
<keyword evidence="1" id="KW-0472">Membrane</keyword>
<keyword evidence="1" id="KW-0812">Transmembrane</keyword>
<evidence type="ECO:0000256" key="1">
    <source>
        <dbReference type="SAM" id="Phobius"/>
    </source>
</evidence>